<dbReference type="InterPro" id="IPR016163">
    <property type="entry name" value="Ald_DH_C"/>
</dbReference>
<dbReference type="Pfam" id="PF00171">
    <property type="entry name" value="Aldedh"/>
    <property type="match status" value="1"/>
</dbReference>
<evidence type="ECO:0000256" key="4">
    <source>
        <dbReference type="ARBA" id="ARBA00049194"/>
    </source>
</evidence>
<evidence type="ECO:0000256" key="6">
    <source>
        <dbReference type="RuleBase" id="RU003345"/>
    </source>
</evidence>
<evidence type="ECO:0000259" key="7">
    <source>
        <dbReference type="Pfam" id="PF00171"/>
    </source>
</evidence>
<dbReference type="PANTHER" id="PTHR11699">
    <property type="entry name" value="ALDEHYDE DEHYDROGENASE-RELATED"/>
    <property type="match status" value="1"/>
</dbReference>
<dbReference type="FunFam" id="3.40.309.10:FF:000012">
    <property type="entry name" value="Betaine aldehyde dehydrogenase"/>
    <property type="match status" value="1"/>
</dbReference>
<dbReference type="InterPro" id="IPR029510">
    <property type="entry name" value="Ald_DH_CS_GLU"/>
</dbReference>
<dbReference type="STRING" id="2656787.A0A370U3V6"/>
<reference evidence="8 9" key="1">
    <citation type="journal article" date="2018" name="IMA Fungus">
        <title>IMA Genome-F 9: Draft genome sequence of Annulohypoxylon stygium, Aspergillus mulundensis, Berkeleyomyces basicola (syn. Thielaviopsis basicola), Ceratocystis smalleyi, two Cercospora beticola strains, Coleophoma cylindrospora, Fusarium fracticaudum, Phialophora cf. hyalina, and Morchella septimelata.</title>
        <authorList>
            <person name="Wingfield B.D."/>
            <person name="Bills G.F."/>
            <person name="Dong Y."/>
            <person name="Huang W."/>
            <person name="Nel W.J."/>
            <person name="Swalarsk-Parry B.S."/>
            <person name="Vaghefi N."/>
            <person name="Wilken P.M."/>
            <person name="An Z."/>
            <person name="de Beer Z.W."/>
            <person name="De Vos L."/>
            <person name="Chen L."/>
            <person name="Duong T.A."/>
            <person name="Gao Y."/>
            <person name="Hammerbacher A."/>
            <person name="Kikkert J.R."/>
            <person name="Li Y."/>
            <person name="Li H."/>
            <person name="Li K."/>
            <person name="Li Q."/>
            <person name="Liu X."/>
            <person name="Ma X."/>
            <person name="Naidoo K."/>
            <person name="Pethybridge S.J."/>
            <person name="Sun J."/>
            <person name="Steenkamp E.T."/>
            <person name="van der Nest M.A."/>
            <person name="van Wyk S."/>
            <person name="Wingfield M.J."/>
            <person name="Xiong C."/>
            <person name="Yue Q."/>
            <person name="Zhang X."/>
        </authorList>
    </citation>
    <scope>NUCLEOTIDE SEQUENCE [LARGE SCALE GENOMIC DNA]</scope>
    <source>
        <strain evidence="8 9">BP 5553</strain>
    </source>
</reference>
<keyword evidence="9" id="KW-1185">Reference proteome</keyword>
<dbReference type="EC" id="1.2.1.3" evidence="3"/>
<sequence length="488" mass="52677">MTVTVAEESIETRLFINGEFVESENAKTFDLISPKTQEVVARVHEASEQDTNRAVAAAKAAQPAWAALSPDQRGKYFKTLATLIREHDKEFATLEALSMGHPISSYFHGAACAKIFEHYSEAGYGVQGTSSVNTPGFVNLTFRQPYGVVAAIIPWNVPLLFFGKKLAPALIVGNTVILKSSEKAPLTSALLAKLIQEAGFPPGVINVITGFGNVSGSVLSYHMDVRALSFTGSTRTGRLIQEASAKSNLKAISLELGGKSPAIIFEDADLDAAAAATQFSIQTTSGQTCMANSRIYVQDTVADRFIELFKTKFAAVNIGDPTLPETNHGPLADKMQYDNVMKYLEIGKKDGKIILGDEPYSSPDGKGYFISPTIFIETPEDSRIMKEEVFGPVVIINVFKTEEEALAKANDTEYGLYASVFTKNIDRALKFAKGLEAGTVGVNCTSPLTGQDTPFGGYKGSGIGREGLPNYSLDFFLETKSVLLKLDL</sequence>
<evidence type="ECO:0000256" key="3">
    <source>
        <dbReference type="ARBA" id="ARBA00024226"/>
    </source>
</evidence>
<evidence type="ECO:0000256" key="1">
    <source>
        <dbReference type="ARBA" id="ARBA00009986"/>
    </source>
</evidence>
<evidence type="ECO:0000256" key="5">
    <source>
        <dbReference type="PROSITE-ProRule" id="PRU10007"/>
    </source>
</evidence>
<dbReference type="GeneID" id="43595276"/>
<dbReference type="Proteomes" id="UP000254866">
    <property type="component" value="Unassembled WGS sequence"/>
</dbReference>
<evidence type="ECO:0000313" key="8">
    <source>
        <dbReference type="EMBL" id="RDL42448.1"/>
    </source>
</evidence>
<dbReference type="InterPro" id="IPR016162">
    <property type="entry name" value="Ald_DH_N"/>
</dbReference>
<gene>
    <name evidence="8" type="ORF">BP5553_02427</name>
</gene>
<accession>A0A370U3V6</accession>
<dbReference type="PROSITE" id="PS00687">
    <property type="entry name" value="ALDEHYDE_DEHYDR_GLU"/>
    <property type="match status" value="1"/>
</dbReference>
<protein>
    <recommendedName>
        <fullName evidence="3">aldehyde dehydrogenase (NAD(+))</fullName>
        <ecNumber evidence="3">1.2.1.3</ecNumber>
    </recommendedName>
</protein>
<dbReference type="GO" id="GO:0004029">
    <property type="term" value="F:aldehyde dehydrogenase (NAD+) activity"/>
    <property type="evidence" value="ECO:0007669"/>
    <property type="project" value="UniProtKB-EC"/>
</dbReference>
<dbReference type="EMBL" id="NPIC01000001">
    <property type="protein sequence ID" value="RDL42448.1"/>
    <property type="molecule type" value="Genomic_DNA"/>
</dbReference>
<dbReference type="InterPro" id="IPR016161">
    <property type="entry name" value="Ald_DH/histidinol_DH"/>
</dbReference>
<dbReference type="AlphaFoldDB" id="A0A370U3V6"/>
<organism evidence="8 9">
    <name type="scientific">Venustampulla echinocandica</name>
    <dbReference type="NCBI Taxonomy" id="2656787"/>
    <lineage>
        <taxon>Eukaryota</taxon>
        <taxon>Fungi</taxon>
        <taxon>Dikarya</taxon>
        <taxon>Ascomycota</taxon>
        <taxon>Pezizomycotina</taxon>
        <taxon>Leotiomycetes</taxon>
        <taxon>Helotiales</taxon>
        <taxon>Pleuroascaceae</taxon>
        <taxon>Venustampulla</taxon>
    </lineage>
</organism>
<name>A0A370U3V6_9HELO</name>
<dbReference type="FunFam" id="3.40.605.10:FF:000001">
    <property type="entry name" value="Aldehyde dehydrogenase 1"/>
    <property type="match status" value="1"/>
</dbReference>
<dbReference type="OrthoDB" id="310895at2759"/>
<evidence type="ECO:0000256" key="2">
    <source>
        <dbReference type="ARBA" id="ARBA00023002"/>
    </source>
</evidence>
<comment type="caution">
    <text evidence="8">The sequence shown here is derived from an EMBL/GenBank/DDBJ whole genome shotgun (WGS) entry which is preliminary data.</text>
</comment>
<evidence type="ECO:0000313" key="9">
    <source>
        <dbReference type="Proteomes" id="UP000254866"/>
    </source>
</evidence>
<dbReference type="RefSeq" id="XP_031875104.1">
    <property type="nucleotide sequence ID" value="XM_032011050.1"/>
</dbReference>
<comment type="similarity">
    <text evidence="1 6">Belongs to the aldehyde dehydrogenase family.</text>
</comment>
<dbReference type="InterPro" id="IPR015590">
    <property type="entry name" value="Aldehyde_DH_dom"/>
</dbReference>
<proteinExistence type="inferred from homology"/>
<comment type="catalytic activity">
    <reaction evidence="4">
        <text>an aldehyde + NAD(+) + H2O = a carboxylate + NADH + 2 H(+)</text>
        <dbReference type="Rhea" id="RHEA:16185"/>
        <dbReference type="ChEBI" id="CHEBI:15377"/>
        <dbReference type="ChEBI" id="CHEBI:15378"/>
        <dbReference type="ChEBI" id="CHEBI:17478"/>
        <dbReference type="ChEBI" id="CHEBI:29067"/>
        <dbReference type="ChEBI" id="CHEBI:57540"/>
        <dbReference type="ChEBI" id="CHEBI:57945"/>
        <dbReference type="EC" id="1.2.1.3"/>
    </reaction>
</comment>
<feature type="domain" description="Aldehyde dehydrogenase" evidence="7">
    <location>
        <begin position="20"/>
        <end position="482"/>
    </location>
</feature>
<dbReference type="Gene3D" id="3.40.605.10">
    <property type="entry name" value="Aldehyde Dehydrogenase, Chain A, domain 1"/>
    <property type="match status" value="1"/>
</dbReference>
<feature type="active site" evidence="5">
    <location>
        <position position="255"/>
    </location>
</feature>
<dbReference type="SUPFAM" id="SSF53720">
    <property type="entry name" value="ALDH-like"/>
    <property type="match status" value="1"/>
</dbReference>
<keyword evidence="2 6" id="KW-0560">Oxidoreductase</keyword>
<dbReference type="Gene3D" id="3.40.309.10">
    <property type="entry name" value="Aldehyde Dehydrogenase, Chain A, domain 2"/>
    <property type="match status" value="1"/>
</dbReference>